<feature type="compositionally biased region" description="Polar residues" evidence="1">
    <location>
        <begin position="1918"/>
        <end position="1932"/>
    </location>
</feature>
<feature type="compositionally biased region" description="Polar residues" evidence="1">
    <location>
        <begin position="1900"/>
        <end position="1909"/>
    </location>
</feature>
<accession>A0ABP5EG01</accession>
<dbReference type="PANTHER" id="PTHR32305">
    <property type="match status" value="1"/>
</dbReference>
<dbReference type="PANTHER" id="PTHR32305:SF17">
    <property type="entry name" value="TRNA NUCLEASE WAPA"/>
    <property type="match status" value="1"/>
</dbReference>
<feature type="compositionally biased region" description="Polar residues" evidence="1">
    <location>
        <begin position="1"/>
        <end position="11"/>
    </location>
</feature>
<comment type="caution">
    <text evidence="3">The sequence shown here is derived from an EMBL/GenBank/DDBJ whole genome shotgun (WGS) entry which is preliminary data.</text>
</comment>
<feature type="region of interest" description="Disordered" evidence="1">
    <location>
        <begin position="1185"/>
        <end position="1204"/>
    </location>
</feature>
<dbReference type="Gene3D" id="2.180.10.10">
    <property type="entry name" value="RHS repeat-associated core"/>
    <property type="match status" value="2"/>
</dbReference>
<sequence>MLSGPQSSGAQATGRPKPAGKLNGKMSQAEHSVPGAPVRAVPVSVPAHAPGATYQAPIYPNPATVDVVVPAPTGPAAGAPKAGAAGPDSASGLTAAGATGVSVGPARVTDLAAVLGGRQAASPGPVSSGSVPVTVSVAAHSAAAAAGVDGTLVSVARSDGQTASASVQVAVDYSSFAQAFGGDFGGRLKLVAMPACALTTPQLAQCRQQSPVAFTNDSGGRRLVSTVVIPGAATASPQELGAAAVTDGKAAGGGTKTASAPKLVLAATSSTTSSSGTGSYAATSLSASNNWGTGGNSGSFTYSYPIAMPAALGGAAPSVALAYDSGSIDGKTAVENSQPSWVGDGWDYNPGFIERATVPCSKAKPTAFANSTDNCFARDASGKLLPAFSISFNGHGNVLIADDSDSSGTTFKTQHDDGTRVMLLTGSPSATADPVWRGEYFRVQTPDGSVAYFGADQLPAELNGGTWGTDTPTQSEDLEPIFNNPNNSACGDPNTISTAAGITACRTTYRWQLDYVVDPHGDVTKYLYSREGDTSYQHWYTNASTYLPANYTRATTLKEIDYSWQTADVVAGHIPGAKAVFNPLSRCVDPVLPNGQTTPYSTNAGAGAPNCSTSSSYLTGFNDTPTDLSSVSNTTNPAFWTRYRLGSIDTYTTVGSTPNKVDHYDLFYQFHDLKDNATTVKSPLWLQAIRHCAASAATTATGGICPANTGAAGQLSTPDVQFTGTSVGMVNRVPGVKDANGTVITSLSTYPRERIGDIYTELGAQIAITYDDPANFASLGCTMPPTSQTPAVPADWHNHQLCFPEYWTPPTFTAPITDWFHKYVVTSVKVTDESSSAHSHVLTSYNYDASGAAWHSNDSELVADNHYRVYDQYQGFGTITTTNGEPYSLTQDKGHPQTQTVSTYLRGMDQDMDLVAFNSGGAGGCNGTGVDPAVDCPNISISDGQGGSTQDDVIFAGTLLETKTFQMPDNSVTTPTLYSDSVSRPWKSDPIASHTRTAPLPTYRSRQTGTAITVASVPLAAGGGAQRVTTTEYFHDQANGGRIAYVDTLAPTPADSNDPELCTSTGYAQGTPSQLRIYLEYADSSTVTTGPCLSTAGPVYSGAFPAGTAGGGTVVSGTLSWYDANYTVGSTHTDAVGVGDVVETDALVGAAGTPGTMTKQGSATFDRYGRVLTATDALGNVTSTAYNPVNGTQPTSTTVTGPGVTDTFGTATRITKAVPGFTSTTAYNLRGEATDVTDANNRVTHIEYDDLGRTLAGWAPDHPKSVYNSTYNGAATYLNQPSAKYSYTVSGQPAGLSTNTINPSVVETDKLREDGTYAPSLTLLDSLGRTRQAQTVPISGDSGRVVTDTVYDTLGRVDTVSGPQYDSATVPTGQYYVPTANAQTVWYQQAQTLYDGLGRTTDAVSLSQAAVLWKTHTDYHGADRIDVTPPAGGTATSTITDARGHAEQLYTYHATASVPFGTTDPLQVDIVKYGYDAAGRQNLVTDAANHQWSTVYDLLGRKTSFTDPDSGTSTFLYDADGRVTDTQDARGAAGALHTVYDSLGRKTGEYNQYNPASLDPTKLQSTFTYDSLDNGTTFGVKGQATSSTRYSNGQAGPAYTEATTSVDLAYRPLTSQVSIPNGDGNGALAGTYKSTNVYTPLTGLLDHTVLPAVGNAATGGLAADTVTNGYSPNGLLTMAGDNFGDLLSDSGYTPFGEIQRRIMGDYPSQVVSDTVYDAATRRIANTTLSQLAWNRPVDTTAYLYDQAGKITAAIDEQATATSTGGNGIVSTSLAIDTQCYAYDYAARLLSARTDSTVPDHSLFGHVTLGTVGGSNTAVPPDAPLNGDLGSCTTATPNSNNRAAATAEVNSGPAPYWQTFSYDNATGNRQVENDYDPAGTTSKDTTTNFKYENAAQPYTLTSRQVNSAPATTYGYDPAGNTTSRPSPSGTDGLNWNAEGRLDNETTAPGGGTVKTSFVYDASGAQLIRRDPATNTTSLYLGTAEIHLNTQNNTITGNRYFSFSGAPTVIESGGTNPTLTYEAGNLQGTSSVTIAASPNGAASAVTARRAYTPFNTPRTAAATGTPWNQAFPDDHTFLGKTTDTSTGLVDVGARKYDPIAGRFISADPIFQPNDPQAIGGYSYASNDPTNKVDPSGLSGMKAPIYGDGGGSEGNGSGCPFATNGDGSCKEDPTPKKPMTAKSLGKRMGLDITTYSNDDGSSRGVMIVQHKSSWSQFWDGVGNALFESVGGPDCQHAGDGDWPESCRQSLAMAVGTLGLGSRVPKQELSFDASLPWIEDATWGGRVQYGPLDEWGRATGVAGMINKDMLKKGTEANSNVNPVGFLGGQNGDARGHLLAGLLGGSGDIEENLVPLIQNPVNSPVMRDLEGQIRDAVESRNENVQYTVKPIYQDLTGIANPTVQQLRPIGITMEAYGDGGFQLAVSVINK</sequence>
<dbReference type="InterPro" id="IPR050708">
    <property type="entry name" value="T6SS_VgrG/RHS"/>
</dbReference>
<gene>
    <name evidence="3" type="ORF">GCM10009838_70580</name>
</gene>
<evidence type="ECO:0000313" key="4">
    <source>
        <dbReference type="Proteomes" id="UP001499854"/>
    </source>
</evidence>
<dbReference type="EMBL" id="BAAAQM010000055">
    <property type="protein sequence ID" value="GAA1995606.1"/>
    <property type="molecule type" value="Genomic_DNA"/>
</dbReference>
<dbReference type="NCBIfam" id="TIGR03696">
    <property type="entry name" value="Rhs_assc_core"/>
    <property type="match status" value="1"/>
</dbReference>
<organism evidence="3 4">
    <name type="scientific">Catenulispora subtropica</name>
    <dbReference type="NCBI Taxonomy" id="450798"/>
    <lineage>
        <taxon>Bacteria</taxon>
        <taxon>Bacillati</taxon>
        <taxon>Actinomycetota</taxon>
        <taxon>Actinomycetes</taxon>
        <taxon>Catenulisporales</taxon>
        <taxon>Catenulisporaceae</taxon>
        <taxon>Catenulispora</taxon>
    </lineage>
</organism>
<dbReference type="Pfam" id="PF13930">
    <property type="entry name" value="Endonuclea_NS_2"/>
    <property type="match status" value="1"/>
</dbReference>
<feature type="region of interest" description="Disordered" evidence="1">
    <location>
        <begin position="1"/>
        <end position="35"/>
    </location>
</feature>
<evidence type="ECO:0000256" key="1">
    <source>
        <dbReference type="SAM" id="MobiDB-lite"/>
    </source>
</evidence>
<name>A0ABP5EG01_9ACTN</name>
<dbReference type="Gene3D" id="3.40.570.10">
    <property type="entry name" value="Extracellular Endonuclease, subunit A"/>
    <property type="match status" value="1"/>
</dbReference>
<dbReference type="InterPro" id="IPR006530">
    <property type="entry name" value="YD"/>
</dbReference>
<dbReference type="Proteomes" id="UP001499854">
    <property type="component" value="Unassembled WGS sequence"/>
</dbReference>
<dbReference type="InterPro" id="IPR044929">
    <property type="entry name" value="DNA/RNA_non-sp_Endonuclease_sf"/>
</dbReference>
<protein>
    <submittedName>
        <fullName evidence="3">RHS repeat-associated core domain-containing protein</fullName>
    </submittedName>
</protein>
<proteinExistence type="predicted"/>
<feature type="compositionally biased region" description="Low complexity" evidence="1">
    <location>
        <begin position="1191"/>
        <end position="1204"/>
    </location>
</feature>
<dbReference type="NCBIfam" id="TIGR01643">
    <property type="entry name" value="YD_repeat_2x"/>
    <property type="match status" value="1"/>
</dbReference>
<dbReference type="InterPro" id="IPR044927">
    <property type="entry name" value="Endonuclea_NS_2"/>
</dbReference>
<feature type="domain" description="Type VII secretion system protein EssD-like" evidence="2">
    <location>
        <begin position="2277"/>
        <end position="2389"/>
    </location>
</feature>
<reference evidence="4" key="1">
    <citation type="journal article" date="2019" name="Int. J. Syst. Evol. Microbiol.">
        <title>The Global Catalogue of Microorganisms (GCM) 10K type strain sequencing project: providing services to taxonomists for standard genome sequencing and annotation.</title>
        <authorList>
            <consortium name="The Broad Institute Genomics Platform"/>
            <consortium name="The Broad Institute Genome Sequencing Center for Infectious Disease"/>
            <person name="Wu L."/>
            <person name="Ma J."/>
        </authorList>
    </citation>
    <scope>NUCLEOTIDE SEQUENCE [LARGE SCALE GENOMIC DNA]</scope>
    <source>
        <strain evidence="4">JCM 16013</strain>
    </source>
</reference>
<evidence type="ECO:0000259" key="2">
    <source>
        <dbReference type="Pfam" id="PF13930"/>
    </source>
</evidence>
<dbReference type="InterPro" id="IPR022385">
    <property type="entry name" value="Rhs_assc_core"/>
</dbReference>
<feature type="region of interest" description="Disordered" evidence="1">
    <location>
        <begin position="1900"/>
        <end position="1948"/>
    </location>
</feature>
<keyword evidence="4" id="KW-1185">Reference proteome</keyword>
<evidence type="ECO:0000313" key="3">
    <source>
        <dbReference type="EMBL" id="GAA1995606.1"/>
    </source>
</evidence>